<gene>
    <name evidence="2" type="ORF">GCM10009751_31270</name>
</gene>
<name>A0ABN2NI84_9MICO</name>
<feature type="transmembrane region" description="Helical" evidence="1">
    <location>
        <begin position="173"/>
        <end position="191"/>
    </location>
</feature>
<feature type="transmembrane region" description="Helical" evidence="1">
    <location>
        <begin position="382"/>
        <end position="403"/>
    </location>
</feature>
<feature type="transmembrane region" description="Helical" evidence="1">
    <location>
        <begin position="40"/>
        <end position="65"/>
    </location>
</feature>
<dbReference type="EMBL" id="BAAANL010000006">
    <property type="protein sequence ID" value="GAA1870048.1"/>
    <property type="molecule type" value="Genomic_DNA"/>
</dbReference>
<protein>
    <submittedName>
        <fullName evidence="2">Uncharacterized protein</fullName>
    </submittedName>
</protein>
<feature type="transmembrane region" description="Helical" evidence="1">
    <location>
        <begin position="140"/>
        <end position="161"/>
    </location>
</feature>
<reference evidence="2 3" key="1">
    <citation type="journal article" date="2019" name="Int. J. Syst. Evol. Microbiol.">
        <title>The Global Catalogue of Microorganisms (GCM) 10K type strain sequencing project: providing services to taxonomists for standard genome sequencing and annotation.</title>
        <authorList>
            <consortium name="The Broad Institute Genomics Platform"/>
            <consortium name="The Broad Institute Genome Sequencing Center for Infectious Disease"/>
            <person name="Wu L."/>
            <person name="Ma J."/>
        </authorList>
    </citation>
    <scope>NUCLEOTIDE SEQUENCE [LARGE SCALE GENOMIC DNA]</scope>
    <source>
        <strain evidence="2 3">JCM 14326</strain>
    </source>
</reference>
<keyword evidence="1" id="KW-1133">Transmembrane helix</keyword>
<keyword evidence="3" id="KW-1185">Reference proteome</keyword>
<evidence type="ECO:0000313" key="3">
    <source>
        <dbReference type="Proteomes" id="UP001501094"/>
    </source>
</evidence>
<feature type="transmembrane region" description="Helical" evidence="1">
    <location>
        <begin position="257"/>
        <end position="275"/>
    </location>
</feature>
<feature type="transmembrane region" description="Helical" evidence="1">
    <location>
        <begin position="415"/>
        <end position="437"/>
    </location>
</feature>
<dbReference type="Proteomes" id="UP001501094">
    <property type="component" value="Unassembled WGS sequence"/>
</dbReference>
<feature type="transmembrane region" description="Helical" evidence="1">
    <location>
        <begin position="322"/>
        <end position="342"/>
    </location>
</feature>
<proteinExistence type="predicted"/>
<sequence length="442" mass="45755">MPGRIGDDDCVVDMDELEANRYVPEELASSYQDGGFRGVFWAWVIGVVLRSLGLVYVMATLPGVFGAATVLPGMPEFARGVLEWLGGLAKNLAAAAGAGSDSPLGDVLIAVGLAALPVLWVAAGVRSLRVRSVRPVATAVRGSMLGLALVPGAAWFGWFAVQVWEFVVAHPGLALMVYGTIVLGIQATYFFMAAQVRVGVVLAEAGTLGLCALWLIVPEIAEFVQAHPRAVAAVLTGLYAAWLAAHVALVDATGSRTVLVLVLGAVGVGVVLLAWGFVLAVAAFLFGIVVLGYAWSLAHNAGRMSLGPVFTAWRAGAGRGSCLDTAAGIGAGVGLLLLAASLDPVFYETLAGVWPAAGDGTVPVLWFPAGVRHEMAVAVQGFAVLADGGLLAITATLAVVSLLRSSSAWDHDVRSVVLAPVLAGALWMVLTLFLAWFGNYDD</sequence>
<keyword evidence="1" id="KW-0812">Transmembrane</keyword>
<accession>A0ABN2NI84</accession>
<evidence type="ECO:0000313" key="2">
    <source>
        <dbReference type="EMBL" id="GAA1870048.1"/>
    </source>
</evidence>
<evidence type="ECO:0000256" key="1">
    <source>
        <dbReference type="SAM" id="Phobius"/>
    </source>
</evidence>
<feature type="transmembrane region" description="Helical" evidence="1">
    <location>
        <begin position="198"/>
        <end position="217"/>
    </location>
</feature>
<keyword evidence="1" id="KW-0472">Membrane</keyword>
<feature type="transmembrane region" description="Helical" evidence="1">
    <location>
        <begin position="229"/>
        <end position="250"/>
    </location>
</feature>
<dbReference type="RefSeq" id="WP_344104641.1">
    <property type="nucleotide sequence ID" value="NZ_BAAANL010000006.1"/>
</dbReference>
<organism evidence="2 3">
    <name type="scientific">Myceligenerans crystallogenes</name>
    <dbReference type="NCBI Taxonomy" id="316335"/>
    <lineage>
        <taxon>Bacteria</taxon>
        <taxon>Bacillati</taxon>
        <taxon>Actinomycetota</taxon>
        <taxon>Actinomycetes</taxon>
        <taxon>Micrococcales</taxon>
        <taxon>Promicromonosporaceae</taxon>
        <taxon>Myceligenerans</taxon>
    </lineage>
</organism>
<comment type="caution">
    <text evidence="2">The sequence shown here is derived from an EMBL/GenBank/DDBJ whole genome shotgun (WGS) entry which is preliminary data.</text>
</comment>
<feature type="transmembrane region" description="Helical" evidence="1">
    <location>
        <begin position="281"/>
        <end position="301"/>
    </location>
</feature>
<feature type="transmembrane region" description="Helical" evidence="1">
    <location>
        <begin position="107"/>
        <end position="128"/>
    </location>
</feature>